<gene>
    <name evidence="1" type="ORF">ERS013200_03492</name>
</gene>
<reference evidence="1 2" key="1">
    <citation type="submission" date="2015-07" db="EMBL/GenBank/DDBJ databases">
        <authorList>
            <consortium name="Pathogen Informatics"/>
        </authorList>
    </citation>
    <scope>NUCLEOTIDE SEQUENCE [LARGE SCALE GENOMIC DNA]</scope>
    <source>
        <strain evidence="1 2">A316</strain>
    </source>
</reference>
<dbReference type="AlphaFoldDB" id="A0A655ZA67"/>
<evidence type="ECO:0000313" key="2">
    <source>
        <dbReference type="Proteomes" id="UP000041770"/>
    </source>
</evidence>
<name>A0A655ZA67_VIBCL</name>
<evidence type="ECO:0000313" key="1">
    <source>
        <dbReference type="EMBL" id="CSD19589.1"/>
    </source>
</evidence>
<sequence>MIKFWFRFQQAERVNHVVSCECFTVRPLNAFADIESHAHQVVSHFVAFCQTENRRITFHFIEYNQRFIDKVGGCTQVSR</sequence>
<dbReference type="Proteomes" id="UP000041770">
    <property type="component" value="Unassembled WGS sequence"/>
</dbReference>
<organism evidence="1 2">
    <name type="scientific">Vibrio cholerae</name>
    <dbReference type="NCBI Taxonomy" id="666"/>
    <lineage>
        <taxon>Bacteria</taxon>
        <taxon>Pseudomonadati</taxon>
        <taxon>Pseudomonadota</taxon>
        <taxon>Gammaproteobacteria</taxon>
        <taxon>Vibrionales</taxon>
        <taxon>Vibrionaceae</taxon>
        <taxon>Vibrio</taxon>
    </lineage>
</organism>
<accession>A0A655ZA67</accession>
<protein>
    <submittedName>
        <fullName evidence="1">Uncharacterized protein</fullName>
    </submittedName>
</protein>
<proteinExistence type="predicted"/>
<dbReference type="EMBL" id="CWQY01000035">
    <property type="protein sequence ID" value="CSD19589.1"/>
    <property type="molecule type" value="Genomic_DNA"/>
</dbReference>